<reference evidence="2" key="1">
    <citation type="submission" date="2023-03" db="EMBL/GenBank/DDBJ databases">
        <authorList>
            <person name="Steffen K."/>
            <person name="Cardenas P."/>
        </authorList>
    </citation>
    <scope>NUCLEOTIDE SEQUENCE</scope>
</reference>
<comment type="caution">
    <text evidence="2">The sequence shown here is derived from an EMBL/GenBank/DDBJ whole genome shotgun (WGS) entry which is preliminary data.</text>
</comment>
<dbReference type="EMBL" id="CASHTH010002236">
    <property type="protein sequence ID" value="CAI8026806.1"/>
    <property type="molecule type" value="Genomic_DNA"/>
</dbReference>
<accession>A0AA35SDU1</accession>
<gene>
    <name evidence="2" type="ORF">GBAR_LOCUS15360</name>
</gene>
<proteinExistence type="predicted"/>
<keyword evidence="1" id="KW-0472">Membrane</keyword>
<organism evidence="2 3">
    <name type="scientific">Geodia barretti</name>
    <name type="common">Barrett's horny sponge</name>
    <dbReference type="NCBI Taxonomy" id="519541"/>
    <lineage>
        <taxon>Eukaryota</taxon>
        <taxon>Metazoa</taxon>
        <taxon>Porifera</taxon>
        <taxon>Demospongiae</taxon>
        <taxon>Heteroscleromorpha</taxon>
        <taxon>Tetractinellida</taxon>
        <taxon>Astrophorina</taxon>
        <taxon>Geodiidae</taxon>
        <taxon>Geodia</taxon>
    </lineage>
</organism>
<keyword evidence="1" id="KW-1133">Transmembrane helix</keyword>
<name>A0AA35SDU1_GEOBA</name>
<sequence length="331" mass="35485">MDDPLVITGSISSVPPKVMGLIVDFSCDLNQKDDVELQISWVYGMRQVGVEYPGETRVRLELSPGGTVCSDVTASDTSCTVLIPRGVYDITLTQTNDIGSTVEHLDTVDVRALVVDQAFLRLNTELVLVVNVRANARCPETAGSLMMVTFGATSVAGRDCDGQWNSSEKIISSGESVSFYADTDTISLTSDETFCFIVSIDRVPGESKSEVDSVINIKYFLVIFGTTAKDDFLSTPTRDTECGDTNVFVDGAAGGFTVAASVLVVLLVGLLLGCSGMWFLMRQGSCCKRGISVDRHEKELAAIYDEPAAVGGAICMSENQAYGQVSPCNRN</sequence>
<dbReference type="AlphaFoldDB" id="A0AA35SDU1"/>
<dbReference type="Proteomes" id="UP001174909">
    <property type="component" value="Unassembled WGS sequence"/>
</dbReference>
<evidence type="ECO:0000313" key="2">
    <source>
        <dbReference type="EMBL" id="CAI8026806.1"/>
    </source>
</evidence>
<evidence type="ECO:0000313" key="3">
    <source>
        <dbReference type="Proteomes" id="UP001174909"/>
    </source>
</evidence>
<protein>
    <submittedName>
        <fullName evidence="2">Uncharacterized protein</fullName>
    </submittedName>
</protein>
<keyword evidence="3" id="KW-1185">Reference proteome</keyword>
<evidence type="ECO:0000256" key="1">
    <source>
        <dbReference type="SAM" id="Phobius"/>
    </source>
</evidence>
<keyword evidence="1" id="KW-0812">Transmembrane</keyword>
<feature type="transmembrane region" description="Helical" evidence="1">
    <location>
        <begin position="256"/>
        <end position="280"/>
    </location>
</feature>